<feature type="non-terminal residue" evidence="1">
    <location>
        <position position="87"/>
    </location>
</feature>
<keyword evidence="2" id="KW-1185">Reference proteome</keyword>
<dbReference type="EMBL" id="CP111022">
    <property type="protein sequence ID" value="WAR20082.1"/>
    <property type="molecule type" value="Genomic_DNA"/>
</dbReference>
<gene>
    <name evidence="1" type="ORF">MAR_001920</name>
</gene>
<accession>A0ABY7FGD1</accession>
<evidence type="ECO:0000313" key="2">
    <source>
        <dbReference type="Proteomes" id="UP001164746"/>
    </source>
</evidence>
<sequence>TSPEEIFNEICPDNAATKVQAYQALTNCGKNPISQSMQDDLLGSDDHNDEEFIESLIQQGDTGEGGNQDGKLDYAVVVVVVESNFKF</sequence>
<dbReference type="Proteomes" id="UP001164746">
    <property type="component" value="Chromosome 11"/>
</dbReference>
<proteinExistence type="predicted"/>
<protein>
    <submittedName>
        <fullName evidence="1">Uncharacterized protein</fullName>
    </submittedName>
</protein>
<evidence type="ECO:0000313" key="1">
    <source>
        <dbReference type="EMBL" id="WAR20082.1"/>
    </source>
</evidence>
<name>A0ABY7FGD1_MYAAR</name>
<organism evidence="1 2">
    <name type="scientific">Mya arenaria</name>
    <name type="common">Soft-shell clam</name>
    <dbReference type="NCBI Taxonomy" id="6604"/>
    <lineage>
        <taxon>Eukaryota</taxon>
        <taxon>Metazoa</taxon>
        <taxon>Spiralia</taxon>
        <taxon>Lophotrochozoa</taxon>
        <taxon>Mollusca</taxon>
        <taxon>Bivalvia</taxon>
        <taxon>Autobranchia</taxon>
        <taxon>Heteroconchia</taxon>
        <taxon>Euheterodonta</taxon>
        <taxon>Imparidentia</taxon>
        <taxon>Neoheterodontei</taxon>
        <taxon>Myida</taxon>
        <taxon>Myoidea</taxon>
        <taxon>Myidae</taxon>
        <taxon>Mya</taxon>
    </lineage>
</organism>
<reference evidence="1" key="1">
    <citation type="submission" date="2022-11" db="EMBL/GenBank/DDBJ databases">
        <title>Centuries of genome instability and evolution in soft-shell clam transmissible cancer (bioRxiv).</title>
        <authorList>
            <person name="Hart S.F.M."/>
            <person name="Yonemitsu M.A."/>
            <person name="Giersch R.M."/>
            <person name="Beal B.F."/>
            <person name="Arriagada G."/>
            <person name="Davis B.W."/>
            <person name="Ostrander E.A."/>
            <person name="Goff S.P."/>
            <person name="Metzger M.J."/>
        </authorList>
    </citation>
    <scope>NUCLEOTIDE SEQUENCE</scope>
    <source>
        <strain evidence="1">MELC-2E11</strain>
        <tissue evidence="1">Siphon/mantle</tissue>
    </source>
</reference>